<feature type="region of interest" description="Disordered" evidence="5">
    <location>
        <begin position="27"/>
        <end position="53"/>
    </location>
</feature>
<dbReference type="GO" id="GO:0020037">
    <property type="term" value="F:heme binding"/>
    <property type="evidence" value="ECO:0007669"/>
    <property type="project" value="InterPro"/>
</dbReference>
<keyword evidence="9" id="KW-1185">Reference proteome</keyword>
<dbReference type="PROSITE" id="PS51257">
    <property type="entry name" value="PROKAR_LIPOPROTEIN"/>
    <property type="match status" value="1"/>
</dbReference>
<evidence type="ECO:0000313" key="9">
    <source>
        <dbReference type="Proteomes" id="UP000199421"/>
    </source>
</evidence>
<dbReference type="OrthoDB" id="2827525at2"/>
<feature type="domain" description="Cytochrome c" evidence="7">
    <location>
        <begin position="76"/>
        <end position="164"/>
    </location>
</feature>
<accession>A0A1H7QLG2</accession>
<dbReference type="PROSITE" id="PS51007">
    <property type="entry name" value="CYTC"/>
    <property type="match status" value="1"/>
</dbReference>
<evidence type="ECO:0000256" key="6">
    <source>
        <dbReference type="SAM" id="SignalP"/>
    </source>
</evidence>
<keyword evidence="2 4" id="KW-0479">Metal-binding</keyword>
<feature type="signal peptide" evidence="6">
    <location>
        <begin position="1"/>
        <end position="23"/>
    </location>
</feature>
<dbReference type="Proteomes" id="UP000199421">
    <property type="component" value="Unassembled WGS sequence"/>
</dbReference>
<dbReference type="SUPFAM" id="SSF46626">
    <property type="entry name" value="Cytochrome c"/>
    <property type="match status" value="1"/>
</dbReference>
<dbReference type="Pfam" id="PF00034">
    <property type="entry name" value="Cytochrom_C"/>
    <property type="match status" value="1"/>
</dbReference>
<evidence type="ECO:0000256" key="4">
    <source>
        <dbReference type="PROSITE-ProRule" id="PRU00433"/>
    </source>
</evidence>
<evidence type="ECO:0000256" key="1">
    <source>
        <dbReference type="ARBA" id="ARBA00022617"/>
    </source>
</evidence>
<dbReference type="EMBL" id="FOAF01000002">
    <property type="protein sequence ID" value="SEL48746.1"/>
    <property type="molecule type" value="Genomic_DNA"/>
</dbReference>
<keyword evidence="3 4" id="KW-0408">Iron</keyword>
<feature type="compositionally biased region" description="Polar residues" evidence="5">
    <location>
        <begin position="27"/>
        <end position="45"/>
    </location>
</feature>
<dbReference type="InterPro" id="IPR009056">
    <property type="entry name" value="Cyt_c-like_dom"/>
</dbReference>
<dbReference type="RefSeq" id="WP_093324947.1">
    <property type="nucleotide sequence ID" value="NZ_FOAF01000002.1"/>
</dbReference>
<name>A0A1H7QLG2_OLID1</name>
<keyword evidence="1 4" id="KW-0349">Heme</keyword>
<dbReference type="Gene3D" id="1.10.760.10">
    <property type="entry name" value="Cytochrome c-like domain"/>
    <property type="match status" value="1"/>
</dbReference>
<dbReference type="AlphaFoldDB" id="A0A1H7QLG2"/>
<protein>
    <submittedName>
        <fullName evidence="8">Cytochrome c</fullName>
    </submittedName>
</protein>
<gene>
    <name evidence="8" type="ORF">SAMN05661044_02639</name>
</gene>
<feature type="chain" id="PRO_5011628456" evidence="6">
    <location>
        <begin position="24"/>
        <end position="164"/>
    </location>
</feature>
<keyword evidence="6" id="KW-0732">Signal</keyword>
<evidence type="ECO:0000256" key="2">
    <source>
        <dbReference type="ARBA" id="ARBA00022723"/>
    </source>
</evidence>
<dbReference type="STRING" id="407022.SAMN05661044_02639"/>
<organism evidence="8 9">
    <name type="scientific">Olivibacter domesticus</name>
    <name type="common">Pseudosphingobacterium domesticum</name>
    <dbReference type="NCBI Taxonomy" id="407022"/>
    <lineage>
        <taxon>Bacteria</taxon>
        <taxon>Pseudomonadati</taxon>
        <taxon>Bacteroidota</taxon>
        <taxon>Sphingobacteriia</taxon>
        <taxon>Sphingobacteriales</taxon>
        <taxon>Sphingobacteriaceae</taxon>
        <taxon>Olivibacter</taxon>
    </lineage>
</organism>
<evidence type="ECO:0000313" key="8">
    <source>
        <dbReference type="EMBL" id="SEL48746.1"/>
    </source>
</evidence>
<dbReference type="InterPro" id="IPR036909">
    <property type="entry name" value="Cyt_c-like_dom_sf"/>
</dbReference>
<reference evidence="9" key="1">
    <citation type="submission" date="2016-10" db="EMBL/GenBank/DDBJ databases">
        <authorList>
            <person name="Varghese N."/>
            <person name="Submissions S."/>
        </authorList>
    </citation>
    <scope>NUCLEOTIDE SEQUENCE [LARGE SCALE GENOMIC DNA]</scope>
    <source>
        <strain evidence="9">DSM 18733</strain>
    </source>
</reference>
<evidence type="ECO:0000256" key="3">
    <source>
        <dbReference type="ARBA" id="ARBA00023004"/>
    </source>
</evidence>
<evidence type="ECO:0000259" key="7">
    <source>
        <dbReference type="PROSITE" id="PS51007"/>
    </source>
</evidence>
<proteinExistence type="predicted"/>
<sequence>MNIIMRIQIAVLAAVLTITYACGGNSSSDGEIQTSANAGRKNTSVQREKVEVSPKDLSAKGVGPITEYKPEAISKVLVKQGKDLFMAKCAMCHKMDQKTLGPPLRGITGRHTPEWVLNMLLAPEKMIEKDPAAKKLYAIYNTPMINQQLSEKEAKAIYDYLRSE</sequence>
<dbReference type="GO" id="GO:0046872">
    <property type="term" value="F:metal ion binding"/>
    <property type="evidence" value="ECO:0007669"/>
    <property type="project" value="UniProtKB-KW"/>
</dbReference>
<evidence type="ECO:0000256" key="5">
    <source>
        <dbReference type="SAM" id="MobiDB-lite"/>
    </source>
</evidence>
<dbReference type="GO" id="GO:0009055">
    <property type="term" value="F:electron transfer activity"/>
    <property type="evidence" value="ECO:0007669"/>
    <property type="project" value="InterPro"/>
</dbReference>